<feature type="compositionally biased region" description="Low complexity" evidence="1">
    <location>
        <begin position="577"/>
        <end position="590"/>
    </location>
</feature>
<name>A0A6H5HV81_9HYME</name>
<dbReference type="AlphaFoldDB" id="A0A6H5HV81"/>
<evidence type="ECO:0000313" key="3">
    <source>
        <dbReference type="Proteomes" id="UP000479190"/>
    </source>
</evidence>
<proteinExistence type="predicted"/>
<feature type="compositionally biased region" description="Basic residues" evidence="1">
    <location>
        <begin position="141"/>
        <end position="159"/>
    </location>
</feature>
<evidence type="ECO:0000256" key="1">
    <source>
        <dbReference type="SAM" id="MobiDB-lite"/>
    </source>
</evidence>
<reference evidence="2 3" key="1">
    <citation type="submission" date="2020-02" db="EMBL/GenBank/DDBJ databases">
        <authorList>
            <person name="Ferguson B K."/>
        </authorList>
    </citation>
    <scope>NUCLEOTIDE SEQUENCE [LARGE SCALE GENOMIC DNA]</scope>
</reference>
<evidence type="ECO:0000313" key="2">
    <source>
        <dbReference type="EMBL" id="CAB0029489.1"/>
    </source>
</evidence>
<feature type="region of interest" description="Disordered" evidence="1">
    <location>
        <begin position="137"/>
        <end position="161"/>
    </location>
</feature>
<feature type="region of interest" description="Disordered" evidence="1">
    <location>
        <begin position="94"/>
        <end position="116"/>
    </location>
</feature>
<dbReference type="EMBL" id="CADCXV010000324">
    <property type="protein sequence ID" value="CAB0029489.1"/>
    <property type="molecule type" value="Genomic_DNA"/>
</dbReference>
<sequence length="683" mass="77939">MWKHGKRKVTAFVKFACGKGALRHHQLGHVLEAFRALPADETSSMHFQKNKNILRVFMARTCPNSSGCLRRRRHGAACCSSLICGGGVQTAARHGEAPRPGSFSEAGVYRDDPRRGPHARVLQGKIIGRMKLTRCASRNDKKQRKKKRNTRSRRRKRTTRNCERTRRCGKAKCIYAREMHALNSSPRVLAYTYMSCSWVYVCDNQDLVPLASALLCVYIAYTAPHMSAAHKHSAILRRTSHSSIVYYNSRASGHTCACSAMLRRKKGGRKIITTIRFITIYQNNLQNTYMQIYNVLCAQYICVAPVPLLRGVIKSAARVIKLEKKYNRACVIRGQKTSEAYAIPARQRRSAETRAQISQKFAFSTSHIQCIILELDAHHIHRRTHKHVRIHKRNSEPSAYIVEIVPVLLYIHPATTTAAAAAAATAHDERMYYVEKINSTVCVNPYVDDFLDLCPTPRHIQGKIKAIQQQGHGSTYVPIYVFVEDKFECELIWVPERPDFGFCLKETCDRFCAKAKSPCCNIYIYTSRRKGWSATMKRQRRHHHRLEETIESDRCITRRNTESPKRLYVSSVSSPGQKQISPGRKQQQQQRQRRYPKLRRINNDFGGRGICMVGALYMQVLEELCCAQRAAAQHTAEQDARCPSYFTRAPLYTSSIVEDHPASKNDDLLLRAGLSTKNKKLKR</sequence>
<feature type="region of interest" description="Disordered" evidence="1">
    <location>
        <begin position="566"/>
        <end position="599"/>
    </location>
</feature>
<keyword evidence="3" id="KW-1185">Reference proteome</keyword>
<organism evidence="2 3">
    <name type="scientific">Trichogramma brassicae</name>
    <dbReference type="NCBI Taxonomy" id="86971"/>
    <lineage>
        <taxon>Eukaryota</taxon>
        <taxon>Metazoa</taxon>
        <taxon>Ecdysozoa</taxon>
        <taxon>Arthropoda</taxon>
        <taxon>Hexapoda</taxon>
        <taxon>Insecta</taxon>
        <taxon>Pterygota</taxon>
        <taxon>Neoptera</taxon>
        <taxon>Endopterygota</taxon>
        <taxon>Hymenoptera</taxon>
        <taxon>Apocrita</taxon>
        <taxon>Proctotrupomorpha</taxon>
        <taxon>Chalcidoidea</taxon>
        <taxon>Trichogrammatidae</taxon>
        <taxon>Trichogramma</taxon>
    </lineage>
</organism>
<dbReference type="OrthoDB" id="10629344at2759"/>
<feature type="non-terminal residue" evidence="2">
    <location>
        <position position="683"/>
    </location>
</feature>
<gene>
    <name evidence="2" type="ORF">TBRA_LOCUS1525</name>
</gene>
<dbReference type="Proteomes" id="UP000479190">
    <property type="component" value="Unassembled WGS sequence"/>
</dbReference>
<protein>
    <submittedName>
        <fullName evidence="2">Uncharacterized protein</fullName>
    </submittedName>
</protein>
<accession>A0A6H5HV81</accession>